<feature type="region of interest" description="Disordered" evidence="1">
    <location>
        <begin position="126"/>
        <end position="155"/>
    </location>
</feature>
<dbReference type="EMBL" id="JARZHI010000015">
    <property type="protein sequence ID" value="MDI1431499.1"/>
    <property type="molecule type" value="Genomic_DNA"/>
</dbReference>
<accession>A0ABT6NT59</accession>
<organism evidence="2 3">
    <name type="scientific">Polyangium sorediatum</name>
    <dbReference type="NCBI Taxonomy" id="889274"/>
    <lineage>
        <taxon>Bacteria</taxon>
        <taxon>Pseudomonadati</taxon>
        <taxon>Myxococcota</taxon>
        <taxon>Polyangia</taxon>
        <taxon>Polyangiales</taxon>
        <taxon>Polyangiaceae</taxon>
        <taxon>Polyangium</taxon>
    </lineage>
</organism>
<reference evidence="2 3" key="1">
    <citation type="submission" date="2023-04" db="EMBL/GenBank/DDBJ databases">
        <title>The genome sequence of Polyangium sorediatum DSM14670.</title>
        <authorList>
            <person name="Zhang X."/>
        </authorList>
    </citation>
    <scope>NUCLEOTIDE SEQUENCE [LARGE SCALE GENOMIC DNA]</scope>
    <source>
        <strain evidence="2 3">DSM 14670</strain>
    </source>
</reference>
<feature type="region of interest" description="Disordered" evidence="1">
    <location>
        <begin position="1"/>
        <end position="29"/>
    </location>
</feature>
<protein>
    <submittedName>
        <fullName evidence="2">Uncharacterized protein</fullName>
    </submittedName>
</protein>
<comment type="caution">
    <text evidence="2">The sequence shown here is derived from an EMBL/GenBank/DDBJ whole genome shotgun (WGS) entry which is preliminary data.</text>
</comment>
<keyword evidence="3" id="KW-1185">Reference proteome</keyword>
<proteinExistence type="predicted"/>
<gene>
    <name evidence="2" type="ORF">QHF89_18535</name>
</gene>
<feature type="compositionally biased region" description="Basic residues" evidence="1">
    <location>
        <begin position="12"/>
        <end position="24"/>
    </location>
</feature>
<evidence type="ECO:0000313" key="3">
    <source>
        <dbReference type="Proteomes" id="UP001160301"/>
    </source>
</evidence>
<sequence>MRDNTTAQPSGRSRRSARRARRRSPRGDRHVELDGAARAALGAALAAIGAVELDGAALAALSTLGAIMLDGAALAALSTARPSRRSRRSARSCSTAQPFAAPVLGRPSGPRVYLCQRYAALDPRVTPRDPYRRSGSARCFPVRRTGGRRSPRGALDARRTCSARPSRRARCSAHAFRLPLPNESRACSSAPAMDGAVLAAISTLGAALGSSARPWEARRVVLDGAALVALGVALGSSARRATARKAGDAARLGASYYSPPERVITSKNPCVSRGAAQSSGRWARRFGANFARS</sequence>
<evidence type="ECO:0000313" key="2">
    <source>
        <dbReference type="EMBL" id="MDI1431499.1"/>
    </source>
</evidence>
<name>A0ABT6NT59_9BACT</name>
<dbReference type="Proteomes" id="UP001160301">
    <property type="component" value="Unassembled WGS sequence"/>
</dbReference>
<dbReference type="RefSeq" id="WP_284720658.1">
    <property type="nucleotide sequence ID" value="NZ_JARZHI010000015.1"/>
</dbReference>
<evidence type="ECO:0000256" key="1">
    <source>
        <dbReference type="SAM" id="MobiDB-lite"/>
    </source>
</evidence>